<name>A0A6I2F602_9MICO</name>
<dbReference type="EMBL" id="WJIF01000004">
    <property type="protein sequence ID" value="MRG60112.1"/>
    <property type="molecule type" value="Genomic_DNA"/>
</dbReference>
<protein>
    <submittedName>
        <fullName evidence="2">Uncharacterized protein</fullName>
    </submittedName>
</protein>
<evidence type="ECO:0000313" key="2">
    <source>
        <dbReference type="EMBL" id="MRG60112.1"/>
    </source>
</evidence>
<keyword evidence="1" id="KW-0812">Transmembrane</keyword>
<evidence type="ECO:0000313" key="3">
    <source>
        <dbReference type="Proteomes" id="UP000431080"/>
    </source>
</evidence>
<gene>
    <name evidence="2" type="ORF">GE115_09545</name>
</gene>
<reference evidence="2 3" key="1">
    <citation type="submission" date="2019-10" db="EMBL/GenBank/DDBJ databases">
        <authorList>
            <person name="Nie G."/>
            <person name="Ming H."/>
            <person name="Yi B."/>
        </authorList>
    </citation>
    <scope>NUCLEOTIDE SEQUENCE [LARGE SCALE GENOMIC DNA]</scope>
    <source>
        <strain evidence="2 3">CFH 90414</strain>
    </source>
</reference>
<organism evidence="2 3">
    <name type="scientific">Agromyces agglutinans</name>
    <dbReference type="NCBI Taxonomy" id="2662258"/>
    <lineage>
        <taxon>Bacteria</taxon>
        <taxon>Bacillati</taxon>
        <taxon>Actinomycetota</taxon>
        <taxon>Actinomycetes</taxon>
        <taxon>Micrococcales</taxon>
        <taxon>Microbacteriaceae</taxon>
        <taxon>Agromyces</taxon>
    </lineage>
</organism>
<keyword evidence="1" id="KW-1133">Transmembrane helix</keyword>
<keyword evidence="3" id="KW-1185">Reference proteome</keyword>
<evidence type="ECO:0000256" key="1">
    <source>
        <dbReference type="SAM" id="Phobius"/>
    </source>
</evidence>
<dbReference type="AlphaFoldDB" id="A0A6I2F602"/>
<feature type="transmembrane region" description="Helical" evidence="1">
    <location>
        <begin position="55"/>
        <end position="80"/>
    </location>
</feature>
<proteinExistence type="predicted"/>
<sequence>MNRSRAATAAWVAAGALTIAGAVMTTWAVVATPSATFGWFAYQPLASSVLFPPGFVMLSHAAVFGTFVTIVGLLTLSFLLGRHLGRAHTRHEQPTDS</sequence>
<dbReference type="RefSeq" id="WP_153684561.1">
    <property type="nucleotide sequence ID" value="NZ_WJIF01000004.1"/>
</dbReference>
<dbReference type="Proteomes" id="UP000431080">
    <property type="component" value="Unassembled WGS sequence"/>
</dbReference>
<accession>A0A6I2F602</accession>
<comment type="caution">
    <text evidence="2">The sequence shown here is derived from an EMBL/GenBank/DDBJ whole genome shotgun (WGS) entry which is preliminary data.</text>
</comment>
<keyword evidence="1" id="KW-0472">Membrane</keyword>